<dbReference type="EMBL" id="LGGX01000002">
    <property type="protein sequence ID" value="KUK87839.1"/>
    <property type="molecule type" value="Genomic_DNA"/>
</dbReference>
<comment type="caution">
    <text evidence="1">The sequence shown here is derived from an EMBL/GenBank/DDBJ whole genome shotgun (WGS) entry which is preliminary data.</text>
</comment>
<evidence type="ECO:0000313" key="1">
    <source>
        <dbReference type="EMBL" id="KUK87839.1"/>
    </source>
</evidence>
<accession>A0A101I3R6</accession>
<sequence length="80" mass="9155">MIFVSTLEIIPGNTDKALELVKKVVPPEDIKILYFLQMFGKPDFYLIFEAPNEEKAMDFILEFSPFLESSTQLGVPVEEL</sequence>
<evidence type="ECO:0000313" key="2">
    <source>
        <dbReference type="Proteomes" id="UP000053467"/>
    </source>
</evidence>
<reference evidence="2" key="1">
    <citation type="journal article" date="2015" name="MBio">
        <title>Genome-Resolved Metagenomic Analysis Reveals Roles for Candidate Phyla and Other Microbial Community Members in Biogeochemical Transformations in Oil Reservoirs.</title>
        <authorList>
            <person name="Hu P."/>
            <person name="Tom L."/>
            <person name="Singh A."/>
            <person name="Thomas B.C."/>
            <person name="Baker B.J."/>
            <person name="Piceno Y.M."/>
            <person name="Andersen G.L."/>
            <person name="Banfield J.F."/>
        </authorList>
    </citation>
    <scope>NUCLEOTIDE SEQUENCE [LARGE SCALE GENOMIC DNA]</scope>
</reference>
<dbReference type="InterPro" id="IPR021734">
    <property type="entry name" value="DUF3303"/>
</dbReference>
<gene>
    <name evidence="1" type="ORF">XE03_0358</name>
</gene>
<organism evidence="1 2">
    <name type="scientific">candidate division TA06 bacterium 34_109</name>
    <dbReference type="NCBI Taxonomy" id="1635277"/>
    <lineage>
        <taxon>Bacteria</taxon>
        <taxon>Bacteria division TA06</taxon>
    </lineage>
</organism>
<dbReference type="Pfam" id="PF11746">
    <property type="entry name" value="DUF3303"/>
    <property type="match status" value="1"/>
</dbReference>
<dbReference type="Proteomes" id="UP000053467">
    <property type="component" value="Unassembled WGS sequence"/>
</dbReference>
<dbReference type="AlphaFoldDB" id="A0A101I3R6"/>
<name>A0A101I3R6_UNCT6</name>
<protein>
    <submittedName>
        <fullName evidence="1">Uncharacterized protein</fullName>
    </submittedName>
</protein>
<proteinExistence type="predicted"/>